<comment type="caution">
    <text evidence="1">The sequence shown here is derived from an EMBL/GenBank/DDBJ whole genome shotgun (WGS) entry which is preliminary data.</text>
</comment>
<name>A0ABQ1KW60_9BURK</name>
<dbReference type="EMBL" id="BMKG01000016">
    <property type="protein sequence ID" value="GGC12170.1"/>
    <property type="molecule type" value="Genomic_DNA"/>
</dbReference>
<gene>
    <name evidence="1" type="ORF">GCM10011572_36950</name>
</gene>
<keyword evidence="2" id="KW-1185">Reference proteome</keyword>
<evidence type="ECO:0000313" key="1">
    <source>
        <dbReference type="EMBL" id="GGC12170.1"/>
    </source>
</evidence>
<evidence type="ECO:0000313" key="2">
    <source>
        <dbReference type="Proteomes" id="UP000622638"/>
    </source>
</evidence>
<organism evidence="1 2">
    <name type="scientific">Pseudoduganella buxea</name>
    <dbReference type="NCBI Taxonomy" id="1949069"/>
    <lineage>
        <taxon>Bacteria</taxon>
        <taxon>Pseudomonadati</taxon>
        <taxon>Pseudomonadota</taxon>
        <taxon>Betaproteobacteria</taxon>
        <taxon>Burkholderiales</taxon>
        <taxon>Oxalobacteraceae</taxon>
        <taxon>Telluria group</taxon>
        <taxon>Pseudoduganella</taxon>
    </lineage>
</organism>
<reference evidence="2" key="1">
    <citation type="journal article" date="2019" name="Int. J. Syst. Evol. Microbiol.">
        <title>The Global Catalogue of Microorganisms (GCM) 10K type strain sequencing project: providing services to taxonomists for standard genome sequencing and annotation.</title>
        <authorList>
            <consortium name="The Broad Institute Genomics Platform"/>
            <consortium name="The Broad Institute Genome Sequencing Center for Infectious Disease"/>
            <person name="Wu L."/>
            <person name="Ma J."/>
        </authorList>
    </citation>
    <scope>NUCLEOTIDE SEQUENCE [LARGE SCALE GENOMIC DNA]</scope>
    <source>
        <strain evidence="2">CGMCC 1.15931</strain>
    </source>
</reference>
<protein>
    <submittedName>
        <fullName evidence="1">Uncharacterized protein</fullName>
    </submittedName>
</protein>
<accession>A0ABQ1KW60</accession>
<dbReference type="Proteomes" id="UP000622638">
    <property type="component" value="Unassembled WGS sequence"/>
</dbReference>
<sequence>MLGLLGDVPGVPVVDGVVDGVVASMLLPVVPVAGVLAPDVALAPEVALSLLPLVVSVVLQAARATQNAAAKIVFTIAMMFSFYKRVKTIELEGGIVVERPARRRAVEF</sequence>
<proteinExistence type="predicted"/>